<evidence type="ECO:0000256" key="1">
    <source>
        <dbReference type="SAM" id="Coils"/>
    </source>
</evidence>
<dbReference type="GeneID" id="9678093"/>
<feature type="region of interest" description="Disordered" evidence="2">
    <location>
        <begin position="1"/>
        <end position="29"/>
    </location>
</feature>
<proteinExistence type="predicted"/>
<evidence type="ECO:0000256" key="2">
    <source>
        <dbReference type="SAM" id="MobiDB-lite"/>
    </source>
</evidence>
<dbReference type="OrthoDB" id="5406275at2759"/>
<organism evidence="3 4">
    <name type="scientific">Fusarium vanettenii (strain ATCC MYA-4622 / CBS 123669 / FGSC 9596 / NRRL 45880 / 77-13-4)</name>
    <name type="common">Fusarium solani subsp. pisi</name>
    <dbReference type="NCBI Taxonomy" id="660122"/>
    <lineage>
        <taxon>Eukaryota</taxon>
        <taxon>Fungi</taxon>
        <taxon>Dikarya</taxon>
        <taxon>Ascomycota</taxon>
        <taxon>Pezizomycotina</taxon>
        <taxon>Sordariomycetes</taxon>
        <taxon>Hypocreomycetidae</taxon>
        <taxon>Hypocreales</taxon>
        <taxon>Nectriaceae</taxon>
        <taxon>Fusarium</taxon>
        <taxon>Fusarium solani species complex</taxon>
        <taxon>Fusarium vanettenii</taxon>
    </lineage>
</organism>
<dbReference type="EMBL" id="GG698962">
    <property type="protein sequence ID" value="EEU34573.1"/>
    <property type="molecule type" value="Genomic_DNA"/>
</dbReference>
<evidence type="ECO:0000313" key="3">
    <source>
        <dbReference type="EMBL" id="EEU34573.1"/>
    </source>
</evidence>
<dbReference type="AlphaFoldDB" id="C7ZN49"/>
<gene>
    <name evidence="3" type="ORF">NECHADRAFT_88865</name>
</gene>
<feature type="coiled-coil region" evidence="1">
    <location>
        <begin position="222"/>
        <end position="256"/>
    </location>
</feature>
<evidence type="ECO:0000313" key="4">
    <source>
        <dbReference type="Proteomes" id="UP000005206"/>
    </source>
</evidence>
<dbReference type="InParanoid" id="C7ZN49"/>
<keyword evidence="1" id="KW-0175">Coiled coil</keyword>
<feature type="compositionally biased region" description="Acidic residues" evidence="2">
    <location>
        <begin position="18"/>
        <end position="29"/>
    </location>
</feature>
<dbReference type="VEuPathDB" id="FungiDB:NECHADRAFT_88865"/>
<dbReference type="KEGG" id="nhe:NECHADRAFT_88865"/>
<protein>
    <submittedName>
        <fullName evidence="3">Uncharacterized protein</fullName>
    </submittedName>
</protein>
<name>C7ZN49_FUSV7</name>
<dbReference type="PANTHER" id="PTHR33488">
    <property type="entry name" value="ZGC:162509"/>
    <property type="match status" value="1"/>
</dbReference>
<dbReference type="OMA" id="EVANNIC"/>
<reference evidence="3 4" key="1">
    <citation type="journal article" date="2009" name="PLoS Genet.">
        <title>The genome of Nectria haematococca: contribution of supernumerary chromosomes to gene expansion.</title>
        <authorList>
            <person name="Coleman J.J."/>
            <person name="Rounsley S.D."/>
            <person name="Rodriguez-Carres M."/>
            <person name="Kuo A."/>
            <person name="Wasmann C.C."/>
            <person name="Grimwood J."/>
            <person name="Schmutz J."/>
            <person name="Taga M."/>
            <person name="White G.J."/>
            <person name="Zhou S."/>
            <person name="Schwartz D.C."/>
            <person name="Freitag M."/>
            <person name="Ma L.J."/>
            <person name="Danchin E.G."/>
            <person name="Henrissat B."/>
            <person name="Coutinho P.M."/>
            <person name="Nelson D.R."/>
            <person name="Straney D."/>
            <person name="Napoli C.A."/>
            <person name="Barker B.M."/>
            <person name="Gribskov M."/>
            <person name="Rep M."/>
            <person name="Kroken S."/>
            <person name="Molnar I."/>
            <person name="Rensing C."/>
            <person name="Kennell J.C."/>
            <person name="Zamora J."/>
            <person name="Farman M.L."/>
            <person name="Selker E.U."/>
            <person name="Salamov A."/>
            <person name="Shapiro H."/>
            <person name="Pangilinan J."/>
            <person name="Lindquist E."/>
            <person name="Lamers C."/>
            <person name="Grigoriev I.V."/>
            <person name="Geiser D.M."/>
            <person name="Covert S.F."/>
            <person name="Temporini E."/>
            <person name="Vanetten H.D."/>
        </authorList>
    </citation>
    <scope>NUCLEOTIDE SEQUENCE [LARGE SCALE GENOMIC DNA]</scope>
    <source>
        <strain evidence="4">ATCC MYA-4622 / CBS 123669 / FGSC 9596 / NRRL 45880 / 77-13-4</strain>
    </source>
</reference>
<dbReference type="RefSeq" id="XP_003040286.1">
    <property type="nucleotide sequence ID" value="XM_003040240.1"/>
</dbReference>
<dbReference type="HOGENOM" id="CLU_384057_0_0_1"/>
<dbReference type="STRING" id="660122.C7ZN49"/>
<dbReference type="eggNOG" id="ENOG502SNF6">
    <property type="taxonomic scope" value="Eukaryota"/>
</dbReference>
<dbReference type="PANTHER" id="PTHR33488:SF2">
    <property type="entry name" value="EARLY ENDOSOME ANTIGEN 1-LIKE"/>
    <property type="match status" value="1"/>
</dbReference>
<sequence>MDENNTTTIEHPGVPELEASDSEEYGFEPDDSIQSRQLIRLVQTVAGSELFVNSIAQDVLQVSEGNWGAMLSAAPDALGRLGQCFVLASDPLASSLVFPDSAGLPYRSLNTNLIHCSDLGRKAFRNAEERMKRVSSIAEAVCEPGGIVDMVLEAVDDEDLAELDLPDQLTALKAASTDCISHTVAIKEKVDAWRQFATLVHRACVDQDEALGFRETELDGQIEDKKNAVQKKKEILKTVEAQTEKYRRQLGNREEEFEKARKSQSRGAWTDFGVAAGDAIVHSFKALMNPLAGINLNLGFGNSTEHQKDSHDAYYAPGSYDQPVQQDAGYVLADRLWHVVHRLGQLLTNGPDRLRGVDWERLAGRADRRDNVKSIHNAIMEHLDHYGREHSAVVEEARKAVKPAETIAATIRDILRGERNVGEDTEKLVEDSANQWRAEVQGAETALLSIIRSGVELEKKREAERRERRDERIRTTKMSRAEIRFERFRMAQQELFDAETRLNKRLEEDMKATEEFKMMEANLQELLTSNVTLSQVKNVVGECVTHLQAFCDKLDQLTSFFTSVQGYVEDIDKYRVNPIKTVATTTLEMKRRAAAQESEAMRMKKEKVAQGKLEELRLKALQLKGHYLVARAVADTYTEVSSQHIIPAVENIDRLSLPSAKSLSKEERAQKLMDVGHLATRARREVKQLADHRRDQFMLAMSDSRGYVITLSWNVTSFVS</sequence>
<accession>C7ZN49</accession>
<dbReference type="Proteomes" id="UP000005206">
    <property type="component" value="Chromosome 17"/>
</dbReference>
<keyword evidence="4" id="KW-1185">Reference proteome</keyword>